<evidence type="ECO:0000256" key="3">
    <source>
        <dbReference type="ARBA" id="ARBA00022679"/>
    </source>
</evidence>
<evidence type="ECO:0000256" key="14">
    <source>
        <dbReference type="ARBA" id="ARBA00044770"/>
    </source>
</evidence>
<evidence type="ECO:0000313" key="18">
    <source>
        <dbReference type="EMBL" id="HIZ14837.1"/>
    </source>
</evidence>
<evidence type="ECO:0000256" key="16">
    <source>
        <dbReference type="SAM" id="MobiDB-lite"/>
    </source>
</evidence>
<feature type="transmembrane region" description="Helical" evidence="17">
    <location>
        <begin position="318"/>
        <end position="346"/>
    </location>
</feature>
<dbReference type="GO" id="GO:0051301">
    <property type="term" value="P:cell division"/>
    <property type="evidence" value="ECO:0007669"/>
    <property type="project" value="InterPro"/>
</dbReference>
<evidence type="ECO:0000256" key="10">
    <source>
        <dbReference type="ARBA" id="ARBA00033270"/>
    </source>
</evidence>
<dbReference type="EC" id="2.4.99.28" evidence="14"/>
<evidence type="ECO:0000313" key="19">
    <source>
        <dbReference type="Proteomes" id="UP000824014"/>
    </source>
</evidence>
<feature type="transmembrane region" description="Helical" evidence="17">
    <location>
        <begin position="534"/>
        <end position="555"/>
    </location>
</feature>
<evidence type="ECO:0000256" key="15">
    <source>
        <dbReference type="ARBA" id="ARBA00049902"/>
    </source>
</evidence>
<evidence type="ECO:0000256" key="8">
    <source>
        <dbReference type="ARBA" id="ARBA00023136"/>
    </source>
</evidence>
<evidence type="ECO:0000256" key="12">
    <source>
        <dbReference type="ARBA" id="ARBA00041185"/>
    </source>
</evidence>
<gene>
    <name evidence="18" type="ORF">H9816_02835</name>
</gene>
<dbReference type="Proteomes" id="UP000824014">
    <property type="component" value="Unassembled WGS sequence"/>
</dbReference>
<name>A0A9D2ILR3_9BACT</name>
<dbReference type="Pfam" id="PF01098">
    <property type="entry name" value="FTSW_RODA_SPOVE"/>
    <property type="match status" value="1"/>
</dbReference>
<feature type="transmembrane region" description="Helical" evidence="17">
    <location>
        <begin position="219"/>
        <end position="238"/>
    </location>
</feature>
<reference evidence="18" key="1">
    <citation type="journal article" date="2021" name="PeerJ">
        <title>Extensive microbial diversity within the chicken gut microbiome revealed by metagenomics and culture.</title>
        <authorList>
            <person name="Gilroy R."/>
            <person name="Ravi A."/>
            <person name="Getino M."/>
            <person name="Pursley I."/>
            <person name="Horton D.L."/>
            <person name="Alikhan N.F."/>
            <person name="Baker D."/>
            <person name="Gharbi K."/>
            <person name="Hall N."/>
            <person name="Watson M."/>
            <person name="Adriaenssens E.M."/>
            <person name="Foster-Nyarko E."/>
            <person name="Jarju S."/>
            <person name="Secka A."/>
            <person name="Antonio M."/>
            <person name="Oren A."/>
            <person name="Chaudhuri R.R."/>
            <person name="La Ragione R."/>
            <person name="Hildebrand F."/>
            <person name="Pallen M.J."/>
        </authorList>
    </citation>
    <scope>NUCLEOTIDE SEQUENCE</scope>
    <source>
        <strain evidence="18">ChiHjej11B10-19426</strain>
    </source>
</reference>
<feature type="transmembrane region" description="Helical" evidence="17">
    <location>
        <begin position="191"/>
        <end position="212"/>
    </location>
</feature>
<evidence type="ECO:0000256" key="2">
    <source>
        <dbReference type="ARBA" id="ARBA00022676"/>
    </source>
</evidence>
<dbReference type="PANTHER" id="PTHR30474:SF2">
    <property type="entry name" value="PEPTIDOGLYCAN GLYCOSYLTRANSFERASE FTSW-RELATED"/>
    <property type="match status" value="1"/>
</dbReference>
<dbReference type="InterPro" id="IPR001182">
    <property type="entry name" value="FtsW/RodA"/>
</dbReference>
<dbReference type="GO" id="GO:0005886">
    <property type="term" value="C:plasma membrane"/>
    <property type="evidence" value="ECO:0007669"/>
    <property type="project" value="TreeGrafter"/>
</dbReference>
<dbReference type="GO" id="GO:0008955">
    <property type="term" value="F:peptidoglycan glycosyltransferase activity"/>
    <property type="evidence" value="ECO:0007669"/>
    <property type="project" value="UniProtKB-EC"/>
</dbReference>
<evidence type="ECO:0000256" key="13">
    <source>
        <dbReference type="ARBA" id="ARBA00041418"/>
    </source>
</evidence>
<keyword evidence="7 17" id="KW-1133">Transmembrane helix</keyword>
<dbReference type="GO" id="GO:0032153">
    <property type="term" value="C:cell division site"/>
    <property type="evidence" value="ECO:0007669"/>
    <property type="project" value="TreeGrafter"/>
</dbReference>
<organism evidence="18 19">
    <name type="scientific">Candidatus Tidjanibacter faecipullorum</name>
    <dbReference type="NCBI Taxonomy" id="2838766"/>
    <lineage>
        <taxon>Bacteria</taxon>
        <taxon>Pseudomonadati</taxon>
        <taxon>Bacteroidota</taxon>
        <taxon>Bacteroidia</taxon>
        <taxon>Bacteroidales</taxon>
        <taxon>Rikenellaceae</taxon>
        <taxon>Tidjanibacter</taxon>
    </lineage>
</organism>
<evidence type="ECO:0000256" key="4">
    <source>
        <dbReference type="ARBA" id="ARBA00022692"/>
    </source>
</evidence>
<feature type="region of interest" description="Disordered" evidence="16">
    <location>
        <begin position="1"/>
        <end position="31"/>
    </location>
</feature>
<proteinExistence type="inferred from homology"/>
<comment type="caution">
    <text evidence="18">The sequence shown here is derived from an EMBL/GenBank/DDBJ whole genome shotgun (WGS) entry which is preliminary data.</text>
</comment>
<comment type="subcellular location">
    <subcellularLocation>
        <location evidence="1">Membrane</location>
        <topology evidence="1">Multi-pass membrane protein</topology>
    </subcellularLocation>
</comment>
<comment type="similarity">
    <text evidence="11">Belongs to the SEDS family. FtsW subfamily.</text>
</comment>
<evidence type="ECO:0000256" key="7">
    <source>
        <dbReference type="ARBA" id="ARBA00022989"/>
    </source>
</evidence>
<dbReference type="AlphaFoldDB" id="A0A9D2ILR3"/>
<keyword evidence="6" id="KW-0573">Peptidoglycan synthesis</keyword>
<evidence type="ECO:0000256" key="1">
    <source>
        <dbReference type="ARBA" id="ARBA00004141"/>
    </source>
</evidence>
<evidence type="ECO:0000256" key="17">
    <source>
        <dbReference type="SAM" id="Phobius"/>
    </source>
</evidence>
<keyword evidence="5" id="KW-0133">Cell shape</keyword>
<feature type="transmembrane region" description="Helical" evidence="17">
    <location>
        <begin position="497"/>
        <end position="522"/>
    </location>
</feature>
<dbReference type="GO" id="GO:0008360">
    <property type="term" value="P:regulation of cell shape"/>
    <property type="evidence" value="ECO:0007669"/>
    <property type="project" value="UniProtKB-KW"/>
</dbReference>
<keyword evidence="3" id="KW-0808">Transferase</keyword>
<evidence type="ECO:0000256" key="6">
    <source>
        <dbReference type="ARBA" id="ARBA00022984"/>
    </source>
</evidence>
<evidence type="ECO:0000256" key="5">
    <source>
        <dbReference type="ARBA" id="ARBA00022960"/>
    </source>
</evidence>
<sequence length="578" mass="62330">MRFRRRHTDRTPDTAGQSGASPQAAPADGTAPALGAEARRLTEEAAHAIGTGARKLSDAAVHTIAPEAKRLTEEAAHAIGTGARKLSDTAVHTIAPEAKRLTGEAAHAIGEGAKRLSSAAAEAIGPEAKRLTEAGMKLGRQAQKKGRRWIDAIFGGDKVLWTVIVILLIFSMLLTFSATVYKPGGTPTAKLFNQLFFIFLGIGSLLVVHLIRYQIYGRLANFVFFTGLVLTVLAMLIGPEGAGARRDLVIPVINQPIQPFEILKIGVLMVLAKQLARRQKTIEHTPILPSLNPLRWMQDAQGNMDILRYETIPLLGPIAITCVLTFLSVGNSTTLIIATTCMVMLFIGRVRMADLGKIVALVAVAGIVFFAVGLGRSDTGRSRMASFKPDMLTKHVAYTRDSIEIYSYPPAVTPDGKVVPGETDQSINAKMSIASGGFFGKGPGMSTHRSNLAEAERDFAYAFIIEEYGAVGGLIILLLYLWLFFRTIQIFKKCGTAFPSLLVLGLGLMIVLQAMIHMLVSVSLFPITGQQLPLISKGGSSLVFTLMALGMILGVSRQTAERTLDTPKNESLFEHNND</sequence>
<feature type="transmembrane region" description="Helical" evidence="17">
    <location>
        <begin position="358"/>
        <end position="375"/>
    </location>
</feature>
<dbReference type="GO" id="GO:0015648">
    <property type="term" value="F:lipid-linked peptidoglycan transporter activity"/>
    <property type="evidence" value="ECO:0007669"/>
    <property type="project" value="TreeGrafter"/>
</dbReference>
<dbReference type="EMBL" id="DXCC01000007">
    <property type="protein sequence ID" value="HIZ14837.1"/>
    <property type="molecule type" value="Genomic_DNA"/>
</dbReference>
<keyword evidence="2" id="KW-0328">Glycosyltransferase</keyword>
<protein>
    <recommendedName>
        <fullName evidence="12">Probable peptidoglycan glycosyltransferase FtsW</fullName>
        <ecNumber evidence="14">2.4.99.28</ecNumber>
    </recommendedName>
    <alternativeName>
        <fullName evidence="13">Cell division protein FtsW</fullName>
    </alternativeName>
    <alternativeName>
        <fullName evidence="10">Cell wall polymerase</fullName>
    </alternativeName>
    <alternativeName>
        <fullName evidence="9">Peptidoglycan polymerase</fullName>
    </alternativeName>
</protein>
<keyword evidence="4 17" id="KW-0812">Transmembrane</keyword>
<comment type="catalytic activity">
    <reaction evidence="15">
        <text>[GlcNAc-(1-&gt;4)-Mur2Ac(oyl-L-Ala-gamma-D-Glu-L-Lys-D-Ala-D-Ala)](n)-di-trans,octa-cis-undecaprenyl diphosphate + beta-D-GlcNAc-(1-&gt;4)-Mur2Ac(oyl-L-Ala-gamma-D-Glu-L-Lys-D-Ala-D-Ala)-di-trans,octa-cis-undecaprenyl diphosphate = [GlcNAc-(1-&gt;4)-Mur2Ac(oyl-L-Ala-gamma-D-Glu-L-Lys-D-Ala-D-Ala)](n+1)-di-trans,octa-cis-undecaprenyl diphosphate + di-trans,octa-cis-undecaprenyl diphosphate + H(+)</text>
        <dbReference type="Rhea" id="RHEA:23708"/>
        <dbReference type="Rhea" id="RHEA-COMP:9602"/>
        <dbReference type="Rhea" id="RHEA-COMP:9603"/>
        <dbReference type="ChEBI" id="CHEBI:15378"/>
        <dbReference type="ChEBI" id="CHEBI:58405"/>
        <dbReference type="ChEBI" id="CHEBI:60033"/>
        <dbReference type="ChEBI" id="CHEBI:78435"/>
        <dbReference type="EC" id="2.4.99.28"/>
    </reaction>
</comment>
<feature type="transmembrane region" description="Helical" evidence="17">
    <location>
        <begin position="459"/>
        <end position="485"/>
    </location>
</feature>
<accession>A0A9D2ILR3</accession>
<feature type="transmembrane region" description="Helical" evidence="17">
    <location>
        <begin position="159"/>
        <end position="179"/>
    </location>
</feature>
<dbReference type="PANTHER" id="PTHR30474">
    <property type="entry name" value="CELL CYCLE PROTEIN"/>
    <property type="match status" value="1"/>
</dbReference>
<keyword evidence="8 17" id="KW-0472">Membrane</keyword>
<evidence type="ECO:0000256" key="9">
    <source>
        <dbReference type="ARBA" id="ARBA00032370"/>
    </source>
</evidence>
<reference evidence="18" key="2">
    <citation type="submission" date="2021-04" db="EMBL/GenBank/DDBJ databases">
        <authorList>
            <person name="Gilroy R."/>
        </authorList>
    </citation>
    <scope>NUCLEOTIDE SEQUENCE</scope>
    <source>
        <strain evidence="18">ChiHjej11B10-19426</strain>
    </source>
</reference>
<dbReference type="GO" id="GO:0009252">
    <property type="term" value="P:peptidoglycan biosynthetic process"/>
    <property type="evidence" value="ECO:0007669"/>
    <property type="project" value="UniProtKB-KW"/>
</dbReference>
<evidence type="ECO:0000256" key="11">
    <source>
        <dbReference type="ARBA" id="ARBA00038053"/>
    </source>
</evidence>